<evidence type="ECO:0000256" key="1">
    <source>
        <dbReference type="SAM" id="Coils"/>
    </source>
</evidence>
<keyword evidence="1" id="KW-0175">Coiled coil</keyword>
<proteinExistence type="predicted"/>
<dbReference type="EMBL" id="CAMPGE010022356">
    <property type="protein sequence ID" value="CAI2380403.1"/>
    <property type="molecule type" value="Genomic_DNA"/>
</dbReference>
<dbReference type="Proteomes" id="UP001295684">
    <property type="component" value="Unassembled WGS sequence"/>
</dbReference>
<feature type="compositionally biased region" description="Acidic residues" evidence="2">
    <location>
        <begin position="215"/>
        <end position="224"/>
    </location>
</feature>
<feature type="region of interest" description="Disordered" evidence="2">
    <location>
        <begin position="205"/>
        <end position="224"/>
    </location>
</feature>
<sequence length="224" mass="26459">MEYLPEKINLHVVKKEKEKKLTGFREYIADNDVVMAFVKFLLHVRKQSPWVEDPLVELHEYFENYRDPSWDDFEQMQKDNEQMEKEAIPELEAKIEQLQKDIKSAKKHTRTNKVYRALDPENTDQVGTKAMIAKLSGNAKFDTDTKMTLDQFYFLIIHICENNEDDDESFDKFMTYFENATAEEATPPFAGDLDNEDLIKIQEKFRSFEPPEITKEEDEGEKPE</sequence>
<comment type="caution">
    <text evidence="3">The sequence shown here is derived from an EMBL/GenBank/DDBJ whole genome shotgun (WGS) entry which is preliminary data.</text>
</comment>
<name>A0AAD1XWZ2_EUPCR</name>
<accession>A0AAD1XWZ2</accession>
<reference evidence="3" key="1">
    <citation type="submission" date="2023-07" db="EMBL/GenBank/DDBJ databases">
        <authorList>
            <consortium name="AG Swart"/>
            <person name="Singh M."/>
            <person name="Singh A."/>
            <person name="Seah K."/>
            <person name="Emmerich C."/>
        </authorList>
    </citation>
    <scope>NUCLEOTIDE SEQUENCE</scope>
    <source>
        <strain evidence="3">DP1</strain>
    </source>
</reference>
<gene>
    <name evidence="3" type="ORF">ECRASSUSDP1_LOCUS21837</name>
</gene>
<feature type="compositionally biased region" description="Basic and acidic residues" evidence="2">
    <location>
        <begin position="205"/>
        <end position="214"/>
    </location>
</feature>
<keyword evidence="4" id="KW-1185">Reference proteome</keyword>
<feature type="coiled-coil region" evidence="1">
    <location>
        <begin position="81"/>
        <end position="108"/>
    </location>
</feature>
<dbReference type="AlphaFoldDB" id="A0AAD1XWZ2"/>
<organism evidence="3 4">
    <name type="scientific">Euplotes crassus</name>
    <dbReference type="NCBI Taxonomy" id="5936"/>
    <lineage>
        <taxon>Eukaryota</taxon>
        <taxon>Sar</taxon>
        <taxon>Alveolata</taxon>
        <taxon>Ciliophora</taxon>
        <taxon>Intramacronucleata</taxon>
        <taxon>Spirotrichea</taxon>
        <taxon>Hypotrichia</taxon>
        <taxon>Euplotida</taxon>
        <taxon>Euplotidae</taxon>
        <taxon>Moneuplotes</taxon>
    </lineage>
</organism>
<evidence type="ECO:0000313" key="3">
    <source>
        <dbReference type="EMBL" id="CAI2380403.1"/>
    </source>
</evidence>
<evidence type="ECO:0000256" key="2">
    <source>
        <dbReference type="SAM" id="MobiDB-lite"/>
    </source>
</evidence>
<protein>
    <submittedName>
        <fullName evidence="3">Uncharacterized protein</fullName>
    </submittedName>
</protein>
<evidence type="ECO:0000313" key="4">
    <source>
        <dbReference type="Proteomes" id="UP001295684"/>
    </source>
</evidence>